<organism evidence="2 3">
    <name type="scientific">Neotamlana nanhaiensis</name>
    <dbReference type="NCBI Taxonomy" id="1382798"/>
    <lineage>
        <taxon>Bacteria</taxon>
        <taxon>Pseudomonadati</taxon>
        <taxon>Bacteroidota</taxon>
        <taxon>Flavobacteriia</taxon>
        <taxon>Flavobacteriales</taxon>
        <taxon>Flavobacteriaceae</taxon>
        <taxon>Neotamlana</taxon>
    </lineage>
</organism>
<gene>
    <name evidence="2" type="ORF">PK35_07010</name>
</gene>
<feature type="chain" id="PRO_5002325559" description="DUF2141 domain-containing protein" evidence="1">
    <location>
        <begin position="22"/>
        <end position="141"/>
    </location>
</feature>
<dbReference type="OrthoDB" id="9788332at2"/>
<evidence type="ECO:0008006" key="4">
    <source>
        <dbReference type="Google" id="ProtNLM"/>
    </source>
</evidence>
<name>A0A0D7W6X5_9FLAO</name>
<dbReference type="AlphaFoldDB" id="A0A0D7W6X5"/>
<dbReference type="PATRIC" id="fig|1382798.3.peg.2726"/>
<evidence type="ECO:0000313" key="3">
    <source>
        <dbReference type="Proteomes" id="UP000032361"/>
    </source>
</evidence>
<dbReference type="RefSeq" id="WP_044625975.1">
    <property type="nucleotide sequence ID" value="NZ_JTDV01000003.1"/>
</dbReference>
<dbReference type="STRING" id="1382798.PK35_07010"/>
<dbReference type="EMBL" id="JTDV01000003">
    <property type="protein sequence ID" value="KJD33582.1"/>
    <property type="molecule type" value="Genomic_DNA"/>
</dbReference>
<reference evidence="2 3" key="1">
    <citation type="journal article" date="2015" name="Antonie Van Leeuwenhoek">
        <title>Tamlana nanhaiensis sp. nov., isolated from surface seawater collected from the South China Sea.</title>
        <authorList>
            <person name="Liu X."/>
            <person name="Lai Q."/>
            <person name="Du Y."/>
            <person name="Li G."/>
            <person name="Sun F."/>
            <person name="Shao Z."/>
        </authorList>
    </citation>
    <scope>NUCLEOTIDE SEQUENCE [LARGE SCALE GENOMIC DNA]</scope>
    <source>
        <strain evidence="2 3">FHC16</strain>
    </source>
</reference>
<feature type="signal peptide" evidence="1">
    <location>
        <begin position="1"/>
        <end position="21"/>
    </location>
</feature>
<sequence>MKTLTTIIVLTLLVFFGNAQESEEKGQTITVTIENITNSNGHVIISLHNEATFMKTAPLKIEKSVIKDGKITAILKNVTPGTYAIIGLHDENDNNRMDFETTGMPKESYGVSNNPVLFGPPQFAQAKFNVTDQNIEMKLIF</sequence>
<dbReference type="Proteomes" id="UP000032361">
    <property type="component" value="Unassembled WGS sequence"/>
</dbReference>
<accession>A0A0D7W6X5</accession>
<protein>
    <recommendedName>
        <fullName evidence="4">DUF2141 domain-containing protein</fullName>
    </recommendedName>
</protein>
<dbReference type="InterPro" id="IPR018673">
    <property type="entry name" value="DUF2141"/>
</dbReference>
<proteinExistence type="predicted"/>
<evidence type="ECO:0000313" key="2">
    <source>
        <dbReference type="EMBL" id="KJD33582.1"/>
    </source>
</evidence>
<dbReference type="Pfam" id="PF09912">
    <property type="entry name" value="DUF2141"/>
    <property type="match status" value="1"/>
</dbReference>
<evidence type="ECO:0000256" key="1">
    <source>
        <dbReference type="SAM" id="SignalP"/>
    </source>
</evidence>
<comment type="caution">
    <text evidence="2">The sequence shown here is derived from an EMBL/GenBank/DDBJ whole genome shotgun (WGS) entry which is preliminary data.</text>
</comment>
<keyword evidence="1" id="KW-0732">Signal</keyword>
<keyword evidence="3" id="KW-1185">Reference proteome</keyword>